<dbReference type="FunFam" id="1.10.3210.10:FF:000001">
    <property type="entry name" value="GTP pyrophosphokinase RelA"/>
    <property type="match status" value="1"/>
</dbReference>
<dbReference type="InterPro" id="IPR007685">
    <property type="entry name" value="RelA_SpoT"/>
</dbReference>
<dbReference type="PANTHER" id="PTHR21262">
    <property type="entry name" value="GUANOSINE-3',5'-BIS DIPHOSPHATE 3'-PYROPHOSPHOHYDROLASE"/>
    <property type="match status" value="1"/>
</dbReference>
<evidence type="ECO:0000256" key="8">
    <source>
        <dbReference type="ARBA" id="ARBA00048244"/>
    </source>
</evidence>
<dbReference type="PROSITE" id="PS51880">
    <property type="entry name" value="TGS"/>
    <property type="match status" value="1"/>
</dbReference>
<dbReference type="CDD" id="cd01668">
    <property type="entry name" value="TGS_RSH"/>
    <property type="match status" value="1"/>
</dbReference>
<dbReference type="EMBL" id="BMOY01000019">
    <property type="protein sequence ID" value="GGJ06031.1"/>
    <property type="molecule type" value="Genomic_DNA"/>
</dbReference>
<dbReference type="GO" id="GO:0015969">
    <property type="term" value="P:guanosine tetraphosphate metabolic process"/>
    <property type="evidence" value="ECO:0007669"/>
    <property type="project" value="InterPro"/>
</dbReference>
<evidence type="ECO:0000259" key="11">
    <source>
        <dbReference type="PROSITE" id="PS51671"/>
    </source>
</evidence>
<evidence type="ECO:0000256" key="9">
    <source>
        <dbReference type="RuleBase" id="RU003847"/>
    </source>
</evidence>
<evidence type="ECO:0000313" key="15">
    <source>
        <dbReference type="Proteomes" id="UP000637695"/>
    </source>
</evidence>
<dbReference type="InterPro" id="IPR043519">
    <property type="entry name" value="NT_sf"/>
</dbReference>
<dbReference type="Gene3D" id="1.10.3210.10">
    <property type="entry name" value="Hypothetical protein af1432"/>
    <property type="match status" value="1"/>
</dbReference>
<evidence type="ECO:0000256" key="1">
    <source>
        <dbReference type="ARBA" id="ARBA00004976"/>
    </source>
</evidence>
<comment type="similarity">
    <text evidence="9">Belongs to the relA/spoT family.</text>
</comment>
<dbReference type="SMART" id="SM00954">
    <property type="entry name" value="RelA_SpoT"/>
    <property type="match status" value="1"/>
</dbReference>
<dbReference type="Gene3D" id="3.10.20.30">
    <property type="match status" value="1"/>
</dbReference>
<keyword evidence="4" id="KW-0342">GTP-binding</keyword>
<comment type="caution">
    <text evidence="14">The sequence shown here is derived from an EMBL/GenBank/DDBJ whole genome shotgun (WGS) entry which is preliminary data.</text>
</comment>
<evidence type="ECO:0000256" key="6">
    <source>
        <dbReference type="ARBA" id="ARBA00032407"/>
    </source>
</evidence>
<dbReference type="InterPro" id="IPR033655">
    <property type="entry name" value="TGS_RelA/SpoT"/>
</dbReference>
<comment type="pathway">
    <text evidence="1">Purine metabolism; ppGpp biosynthesis; ppGpp from GTP: step 1/2.</text>
</comment>
<reference evidence="14" key="2">
    <citation type="submission" date="2020-09" db="EMBL/GenBank/DDBJ databases">
        <authorList>
            <person name="Sun Q."/>
            <person name="Ohkuma M."/>
        </authorList>
    </citation>
    <scope>NUCLEOTIDE SEQUENCE</scope>
    <source>
        <strain evidence="14">JCM 18487</strain>
    </source>
</reference>
<evidence type="ECO:0000256" key="3">
    <source>
        <dbReference type="ARBA" id="ARBA00019852"/>
    </source>
</evidence>
<evidence type="ECO:0000313" key="14">
    <source>
        <dbReference type="EMBL" id="GGJ06031.1"/>
    </source>
</evidence>
<dbReference type="InterPro" id="IPR045600">
    <property type="entry name" value="RelA/SpoT_AH_RIS"/>
</dbReference>
<feature type="domain" description="TGS" evidence="13">
    <location>
        <begin position="459"/>
        <end position="520"/>
    </location>
</feature>
<dbReference type="PROSITE" id="PS51831">
    <property type="entry name" value="HD"/>
    <property type="match status" value="1"/>
</dbReference>
<dbReference type="AlphaFoldDB" id="A0A917KBQ2"/>
<feature type="domain" description="ACT" evidence="11">
    <location>
        <begin position="718"/>
        <end position="792"/>
    </location>
</feature>
<feature type="region of interest" description="Disordered" evidence="10">
    <location>
        <begin position="17"/>
        <end position="56"/>
    </location>
</feature>
<dbReference type="PROSITE" id="PS51671">
    <property type="entry name" value="ACT"/>
    <property type="match status" value="1"/>
</dbReference>
<evidence type="ECO:0000256" key="5">
    <source>
        <dbReference type="ARBA" id="ARBA00029754"/>
    </source>
</evidence>
<comment type="catalytic activity">
    <reaction evidence="8">
        <text>GTP + ATP = guanosine 3'-diphosphate 5'-triphosphate + AMP</text>
        <dbReference type="Rhea" id="RHEA:22088"/>
        <dbReference type="ChEBI" id="CHEBI:30616"/>
        <dbReference type="ChEBI" id="CHEBI:37565"/>
        <dbReference type="ChEBI" id="CHEBI:142410"/>
        <dbReference type="ChEBI" id="CHEBI:456215"/>
        <dbReference type="EC" id="2.7.6.5"/>
    </reaction>
</comment>
<dbReference type="SMART" id="SM00471">
    <property type="entry name" value="HDc"/>
    <property type="match status" value="1"/>
</dbReference>
<dbReference type="PANTHER" id="PTHR21262:SF31">
    <property type="entry name" value="GTP PYROPHOSPHOKINASE"/>
    <property type="match status" value="1"/>
</dbReference>
<dbReference type="InterPro" id="IPR012676">
    <property type="entry name" value="TGS-like"/>
</dbReference>
<dbReference type="FunFam" id="3.10.20.30:FF:000002">
    <property type="entry name" value="GTP pyrophosphokinase (RelA/SpoT)"/>
    <property type="match status" value="1"/>
</dbReference>
<feature type="domain" description="HD" evidence="12">
    <location>
        <begin position="118"/>
        <end position="217"/>
    </location>
</feature>
<evidence type="ECO:0000256" key="2">
    <source>
        <dbReference type="ARBA" id="ARBA00013251"/>
    </source>
</evidence>
<accession>A0A917KBQ2</accession>
<dbReference type="CDD" id="cd05399">
    <property type="entry name" value="NT_Rel-Spo_like"/>
    <property type="match status" value="1"/>
</dbReference>
<comment type="function">
    <text evidence="9">In eubacteria ppGpp (guanosine 3'-diphosphate 5'-diphosphate) is a mediator of the stringent response that coordinates a variety of cellular activities in response to changes in nutritional abundance.</text>
</comment>
<dbReference type="Pfam" id="PF19296">
    <property type="entry name" value="RelA_AH_RIS"/>
    <property type="match status" value="1"/>
</dbReference>
<keyword evidence="4" id="KW-0547">Nucleotide-binding</keyword>
<dbReference type="FunFam" id="3.30.460.10:FF:000001">
    <property type="entry name" value="GTP pyrophosphokinase RelA"/>
    <property type="match status" value="1"/>
</dbReference>
<reference evidence="14" key="1">
    <citation type="journal article" date="2014" name="Int. J. Syst. Evol. Microbiol.">
        <title>Complete genome sequence of Corynebacterium casei LMG S-19264T (=DSM 44701T), isolated from a smear-ripened cheese.</title>
        <authorList>
            <consortium name="US DOE Joint Genome Institute (JGI-PGF)"/>
            <person name="Walter F."/>
            <person name="Albersmeier A."/>
            <person name="Kalinowski J."/>
            <person name="Ruckert C."/>
        </authorList>
    </citation>
    <scope>NUCLEOTIDE SEQUENCE</scope>
    <source>
        <strain evidence="14">JCM 18487</strain>
    </source>
</reference>
<proteinExistence type="inferred from homology"/>
<dbReference type="NCBIfam" id="TIGR00691">
    <property type="entry name" value="spoT_relA"/>
    <property type="match status" value="1"/>
</dbReference>
<dbReference type="SUPFAM" id="SSF55021">
    <property type="entry name" value="ACT-like"/>
    <property type="match status" value="1"/>
</dbReference>
<dbReference type="Pfam" id="PF02824">
    <property type="entry name" value="TGS"/>
    <property type="match status" value="1"/>
</dbReference>
<evidence type="ECO:0000256" key="10">
    <source>
        <dbReference type="SAM" id="MobiDB-lite"/>
    </source>
</evidence>
<evidence type="ECO:0000259" key="13">
    <source>
        <dbReference type="PROSITE" id="PS51880"/>
    </source>
</evidence>
<evidence type="ECO:0000256" key="4">
    <source>
        <dbReference type="ARBA" id="ARBA00023134"/>
    </source>
</evidence>
<sequence>MDQDAGCAHTAHFRVPIPTGVLPGQAGPGEPESVRDGGQGTATALRNPAQPGTDAPDVRSLLTVEVVGSQGGESMNIETLCERVQSHVRPDELELIRRAYAYAEEAHRGQMRRSGEPYITHPLAVANILADLQLDATTLAAALLHDVVEDTRVTDEELARQFGAEVAMLVDGVTKLKRIKFDSTEEQQAENLRKMFMAMAKDIRVALIRLADRLHNMRTLRYQPPDKQIRTARETLEIFAPLAHRLGIYTIKWELEDLALRYLNPQEYYRIAQLMAQKRKERESYVQEVMEMLRAKLRELNIQAEVSGRAKHIYSIYRKMLTQGKEFNEIYDLFAIRVIVESIKDCYGVLGVVHTMWKPMPGRFKDYIAVPKANMYQSLHTTVIGPKGEPLEIQIRTWEMHQTAEYGIAAHWAYKEGEPRAEGKFAQKLAWFREVLEWQQDFRDAQEFMETLKLDLFSDEVFVFTPKGDVVQLPAGSVPIDFAYRIHTDIGHRCIGAKVNGKMVPLDYRLRTGDIVEILTSKHGYGPSWDWLKIVQSSHAKSKIRQWFKREKREENVQRGRELVEKELLRHRLDPAEVLSSRYVAEVLQKFNFTREEDLYAAIGYGGLGAGQFVTRLIERYRKEQQRAAHDALSVEVKEPVRPTDSGVRVKGIDNVLIRFARCCHPVPGDDIVGFVTRGRGVSIHRADCANVRQLLADQNRVIEVEWATSANLSYPVDLEVLAVDRRGLVNEVMNAIAETKTEITAVSGRADARRMAHVVVSVRIRNLDHLRTVMERVKRLKDIQAVRRLDQ</sequence>
<gene>
    <name evidence="14" type="ORF">GCM10010885_14030</name>
</gene>
<dbReference type="CDD" id="cd00077">
    <property type="entry name" value="HDc"/>
    <property type="match status" value="1"/>
</dbReference>
<name>A0A917KBQ2_9BACL</name>
<dbReference type="InterPro" id="IPR004095">
    <property type="entry name" value="TGS"/>
</dbReference>
<dbReference type="InterPro" id="IPR006674">
    <property type="entry name" value="HD_domain"/>
</dbReference>
<dbReference type="Pfam" id="PF13328">
    <property type="entry name" value="HD_4"/>
    <property type="match status" value="1"/>
</dbReference>
<dbReference type="GO" id="GO:0005886">
    <property type="term" value="C:plasma membrane"/>
    <property type="evidence" value="ECO:0007669"/>
    <property type="project" value="TreeGrafter"/>
</dbReference>
<dbReference type="InterPro" id="IPR012675">
    <property type="entry name" value="Beta-grasp_dom_sf"/>
</dbReference>
<dbReference type="InterPro" id="IPR045865">
    <property type="entry name" value="ACT-like_dom_sf"/>
</dbReference>
<dbReference type="InterPro" id="IPR004811">
    <property type="entry name" value="RelA/Spo_fam"/>
</dbReference>
<dbReference type="Pfam" id="PF04607">
    <property type="entry name" value="RelA_SpoT"/>
    <property type="match status" value="1"/>
</dbReference>
<evidence type="ECO:0000259" key="12">
    <source>
        <dbReference type="PROSITE" id="PS51831"/>
    </source>
</evidence>
<dbReference type="SUPFAM" id="SSF81271">
    <property type="entry name" value="TGS-like"/>
    <property type="match status" value="1"/>
</dbReference>
<dbReference type="CDD" id="cd04876">
    <property type="entry name" value="ACT_RelA-SpoT"/>
    <property type="match status" value="1"/>
</dbReference>
<dbReference type="Pfam" id="PF13291">
    <property type="entry name" value="ACT_4"/>
    <property type="match status" value="1"/>
</dbReference>
<organism evidence="14 15">
    <name type="scientific">Alicyclobacillus cellulosilyticus</name>
    <dbReference type="NCBI Taxonomy" id="1003997"/>
    <lineage>
        <taxon>Bacteria</taxon>
        <taxon>Bacillati</taxon>
        <taxon>Bacillota</taxon>
        <taxon>Bacilli</taxon>
        <taxon>Bacillales</taxon>
        <taxon>Alicyclobacillaceae</taxon>
        <taxon>Alicyclobacillus</taxon>
    </lineage>
</organism>
<evidence type="ECO:0000256" key="7">
    <source>
        <dbReference type="ARBA" id="ARBA00033308"/>
    </source>
</evidence>
<dbReference type="GO" id="GO:0008728">
    <property type="term" value="F:GTP diphosphokinase activity"/>
    <property type="evidence" value="ECO:0007669"/>
    <property type="project" value="UniProtKB-EC"/>
</dbReference>
<dbReference type="Gene3D" id="3.30.70.260">
    <property type="match status" value="1"/>
</dbReference>
<dbReference type="Gene3D" id="3.30.460.10">
    <property type="entry name" value="Beta Polymerase, domain 2"/>
    <property type="match status" value="1"/>
</dbReference>
<dbReference type="SUPFAM" id="SSF109604">
    <property type="entry name" value="HD-domain/PDEase-like"/>
    <property type="match status" value="1"/>
</dbReference>
<dbReference type="InterPro" id="IPR002912">
    <property type="entry name" value="ACT_dom"/>
</dbReference>
<dbReference type="GO" id="GO:0005525">
    <property type="term" value="F:GTP binding"/>
    <property type="evidence" value="ECO:0007669"/>
    <property type="project" value="UniProtKB-KW"/>
</dbReference>
<dbReference type="EC" id="2.7.6.5" evidence="2"/>
<dbReference type="InterPro" id="IPR003607">
    <property type="entry name" value="HD/PDEase_dom"/>
</dbReference>
<keyword evidence="15" id="KW-1185">Reference proteome</keyword>
<protein>
    <recommendedName>
        <fullName evidence="3">GTP pyrophosphokinase</fullName>
        <ecNumber evidence="2">2.7.6.5</ecNumber>
    </recommendedName>
    <alternativeName>
        <fullName evidence="6">(p)ppGpp synthase</fullName>
    </alternativeName>
    <alternativeName>
        <fullName evidence="5">ATP:GTP 3'-pyrophosphotransferase</fullName>
    </alternativeName>
    <alternativeName>
        <fullName evidence="7">ppGpp synthase I</fullName>
    </alternativeName>
</protein>
<dbReference type="Proteomes" id="UP000637695">
    <property type="component" value="Unassembled WGS sequence"/>
</dbReference>
<dbReference type="SUPFAM" id="SSF81301">
    <property type="entry name" value="Nucleotidyltransferase"/>
    <property type="match status" value="1"/>
</dbReference>